<gene>
    <name evidence="1" type="ORF">LCGC14_2460970</name>
</gene>
<name>A0A0F9C0Z6_9ZZZZ</name>
<proteinExistence type="predicted"/>
<accession>A0A0F9C0Z6</accession>
<reference evidence="1" key="1">
    <citation type="journal article" date="2015" name="Nature">
        <title>Complex archaea that bridge the gap between prokaryotes and eukaryotes.</title>
        <authorList>
            <person name="Spang A."/>
            <person name="Saw J.H."/>
            <person name="Jorgensen S.L."/>
            <person name="Zaremba-Niedzwiedzka K."/>
            <person name="Martijn J."/>
            <person name="Lind A.E."/>
            <person name="van Eijk R."/>
            <person name="Schleper C."/>
            <person name="Guy L."/>
            <person name="Ettema T.J."/>
        </authorList>
    </citation>
    <scope>NUCLEOTIDE SEQUENCE</scope>
</reference>
<organism evidence="1">
    <name type="scientific">marine sediment metagenome</name>
    <dbReference type="NCBI Taxonomy" id="412755"/>
    <lineage>
        <taxon>unclassified sequences</taxon>
        <taxon>metagenomes</taxon>
        <taxon>ecological metagenomes</taxon>
    </lineage>
</organism>
<dbReference type="AlphaFoldDB" id="A0A0F9C0Z6"/>
<comment type="caution">
    <text evidence="1">The sequence shown here is derived from an EMBL/GenBank/DDBJ whole genome shotgun (WGS) entry which is preliminary data.</text>
</comment>
<sequence>MTVQPRAERFLGDQVINKVTYPEADVSLGAEDQVVRASTVSGGGGAFTITLPSVVAAKGRFYSIFMVARNSAENITVQDKGDDTGLSDITLNAADERVLLYSDGFHWYTVASENI</sequence>
<evidence type="ECO:0000313" key="1">
    <source>
        <dbReference type="EMBL" id="KKL19887.1"/>
    </source>
</evidence>
<dbReference type="EMBL" id="LAZR01038317">
    <property type="protein sequence ID" value="KKL19887.1"/>
    <property type="molecule type" value="Genomic_DNA"/>
</dbReference>
<protein>
    <submittedName>
        <fullName evidence="1">Uncharacterized protein</fullName>
    </submittedName>
</protein>